<comment type="caution">
    <text evidence="5">Lacks conserved residue(s) required for the propagation of feature annotation.</text>
</comment>
<sequence>MSQQNDEMSFWDHLEALRWTLFRCILALLVFTIASFSMMRYLFDHVIMAPCYGDFATYRLMCKVTSSVSFLPDFCDPAFKVNIVNIKLATQFFTHMSSSFWLALLLTFPYLVYEVWKFIRPALYENEMKSVRWVFSFGTLMFFIGCSVGYFIVFPMTLRFLATYELSAAITEQVSLESYMDNFLMMIFIMGIVFEMPLLSWLLSQIGILNRSFFRTYRRYAIVGLLVAAAFITPSGDPFTLSLVFFPLYGLYELSAFFVKKAPEETEAEDDSDELLSTVSAEKDL</sequence>
<evidence type="ECO:0000313" key="10">
    <source>
        <dbReference type="Proteomes" id="UP000279860"/>
    </source>
</evidence>
<feature type="transmembrane region" description="Helical" evidence="5">
    <location>
        <begin position="131"/>
        <end position="153"/>
    </location>
</feature>
<dbReference type="PANTHER" id="PTHR30371">
    <property type="entry name" value="SEC-INDEPENDENT PROTEIN TRANSLOCASE PROTEIN TATC"/>
    <property type="match status" value="1"/>
</dbReference>
<evidence type="ECO:0000256" key="2">
    <source>
        <dbReference type="ARBA" id="ARBA00022692"/>
    </source>
</evidence>
<feature type="transmembrane region" description="Helical" evidence="5">
    <location>
        <begin position="183"/>
        <end position="204"/>
    </location>
</feature>
<evidence type="ECO:0000256" key="4">
    <source>
        <dbReference type="ARBA" id="ARBA00023136"/>
    </source>
</evidence>
<feature type="region of interest" description="Disordered" evidence="6">
    <location>
        <begin position="265"/>
        <end position="285"/>
    </location>
</feature>
<keyword evidence="2 5" id="KW-0812">Transmembrane</keyword>
<proteinExistence type="inferred from homology"/>
<keyword evidence="5" id="KW-0813">Transport</keyword>
<keyword evidence="5" id="KW-0653">Protein transport</keyword>
<dbReference type="PANTHER" id="PTHR30371:SF0">
    <property type="entry name" value="SEC-INDEPENDENT PROTEIN TRANSLOCASE PROTEIN TATC, CHLOROPLASTIC-RELATED"/>
    <property type="match status" value="1"/>
</dbReference>
<dbReference type="RefSeq" id="WP_124752372.1">
    <property type="nucleotide sequence ID" value="NZ_RQYN01000048.1"/>
</dbReference>
<dbReference type="EMBL" id="RQYN01000048">
    <property type="protein sequence ID" value="RRD72555.1"/>
    <property type="molecule type" value="Genomic_DNA"/>
</dbReference>
<dbReference type="GO" id="GO:0033281">
    <property type="term" value="C:TAT protein transport complex"/>
    <property type="evidence" value="ECO:0007669"/>
    <property type="project" value="UniProtKB-UniRule"/>
</dbReference>
<reference evidence="9 10" key="1">
    <citation type="submission" date="2018-11" db="EMBL/GenBank/DDBJ databases">
        <title>Genomes From Bacteria Associated with the Canine Oral Cavity: a Test Case for Automated Genome-Based Taxonomic Assignment.</title>
        <authorList>
            <person name="Coil D.A."/>
            <person name="Jospin G."/>
            <person name="Darling A.E."/>
            <person name="Wallis C."/>
            <person name="Davis I.J."/>
            <person name="Harris S."/>
            <person name="Eisen J.A."/>
            <person name="Holcombe L.J."/>
            <person name="O'Flynn C."/>
        </authorList>
    </citation>
    <scope>NUCLEOTIDE SEQUENCE [LARGE SCALE GENOMIC DNA]</scope>
    <source>
        <strain evidence="8 10">OH1426_COT-023</strain>
        <strain evidence="7 9">OH2617_COT-023</strain>
    </source>
</reference>
<keyword evidence="4 5" id="KW-0472">Membrane</keyword>
<feature type="transmembrane region" description="Helical" evidence="5">
    <location>
        <begin position="216"/>
        <end position="233"/>
    </location>
</feature>
<dbReference type="GO" id="GO:0065002">
    <property type="term" value="P:intracellular protein transmembrane transport"/>
    <property type="evidence" value="ECO:0007669"/>
    <property type="project" value="TreeGrafter"/>
</dbReference>
<feature type="compositionally biased region" description="Polar residues" evidence="6">
    <location>
        <begin position="275"/>
        <end position="285"/>
    </location>
</feature>
<evidence type="ECO:0000313" key="8">
    <source>
        <dbReference type="EMBL" id="RRD72555.1"/>
    </source>
</evidence>
<dbReference type="GO" id="GO:0009977">
    <property type="term" value="F:proton motive force dependent protein transmembrane transporter activity"/>
    <property type="evidence" value="ECO:0007669"/>
    <property type="project" value="TreeGrafter"/>
</dbReference>
<evidence type="ECO:0000256" key="5">
    <source>
        <dbReference type="HAMAP-Rule" id="MF_00902"/>
    </source>
</evidence>
<organism evidence="7 9">
    <name type="scientific">Tannerella forsythia</name>
    <name type="common">Bacteroides forsythus</name>
    <dbReference type="NCBI Taxonomy" id="28112"/>
    <lineage>
        <taxon>Bacteria</taxon>
        <taxon>Pseudomonadati</taxon>
        <taxon>Bacteroidota</taxon>
        <taxon>Bacteroidia</taxon>
        <taxon>Bacteroidales</taxon>
        <taxon>Tannerellaceae</taxon>
        <taxon>Tannerella</taxon>
    </lineage>
</organism>
<comment type="similarity">
    <text evidence="5">Belongs to the TatC family.</text>
</comment>
<dbReference type="PRINTS" id="PR01840">
    <property type="entry name" value="TATCFAMILY"/>
</dbReference>
<comment type="subcellular location">
    <subcellularLocation>
        <location evidence="5">Cell membrane</location>
        <topology evidence="5">Multi-pass membrane protein</topology>
    </subcellularLocation>
    <subcellularLocation>
        <location evidence="1">Membrane</location>
        <topology evidence="1">Multi-pass membrane protein</topology>
    </subcellularLocation>
</comment>
<evidence type="ECO:0000256" key="6">
    <source>
        <dbReference type="SAM" id="MobiDB-lite"/>
    </source>
</evidence>
<comment type="subunit">
    <text evidence="5">Forms a complex with TatA.</text>
</comment>
<dbReference type="NCBIfam" id="TIGR00945">
    <property type="entry name" value="tatC"/>
    <property type="match status" value="1"/>
</dbReference>
<dbReference type="InterPro" id="IPR002033">
    <property type="entry name" value="TatC"/>
</dbReference>
<gene>
    <name evidence="5 7" type="primary">tatC</name>
    <name evidence="7" type="ORF">EII40_11495</name>
    <name evidence="8" type="ORF">EII41_10915</name>
</gene>
<comment type="caution">
    <text evidence="7">The sequence shown here is derived from an EMBL/GenBank/DDBJ whole genome shotgun (WGS) entry which is preliminary data.</text>
</comment>
<evidence type="ECO:0000313" key="9">
    <source>
        <dbReference type="Proteomes" id="UP000278609"/>
    </source>
</evidence>
<dbReference type="Pfam" id="PF00902">
    <property type="entry name" value="TatC"/>
    <property type="match status" value="1"/>
</dbReference>
<feature type="transmembrane region" description="Helical" evidence="5">
    <location>
        <begin position="100"/>
        <end position="119"/>
    </location>
</feature>
<name>A0A3P1XLW4_TANFO</name>
<evidence type="ECO:0000313" key="7">
    <source>
        <dbReference type="EMBL" id="RRD58877.1"/>
    </source>
</evidence>
<feature type="compositionally biased region" description="Acidic residues" evidence="6">
    <location>
        <begin position="265"/>
        <end position="274"/>
    </location>
</feature>
<keyword evidence="3 5" id="KW-1133">Transmembrane helix</keyword>
<protein>
    <recommendedName>
        <fullName evidence="5">Sec-independent protein translocase protein TatC</fullName>
    </recommendedName>
</protein>
<dbReference type="OrthoDB" id="9777044at2"/>
<evidence type="ECO:0000256" key="3">
    <source>
        <dbReference type="ARBA" id="ARBA00022989"/>
    </source>
</evidence>
<keyword evidence="5" id="KW-0811">Translocation</keyword>
<dbReference type="GO" id="GO:0043953">
    <property type="term" value="P:protein transport by the Tat complex"/>
    <property type="evidence" value="ECO:0007669"/>
    <property type="project" value="UniProtKB-UniRule"/>
</dbReference>
<feature type="transmembrane region" description="Helical" evidence="5">
    <location>
        <begin position="21"/>
        <end position="43"/>
    </location>
</feature>
<dbReference type="HAMAP" id="MF_00902">
    <property type="entry name" value="TatC"/>
    <property type="match status" value="1"/>
</dbReference>
<dbReference type="Proteomes" id="UP000279860">
    <property type="component" value="Unassembled WGS sequence"/>
</dbReference>
<accession>A0A3P1XLW4</accession>
<dbReference type="Proteomes" id="UP000278609">
    <property type="component" value="Unassembled WGS sequence"/>
</dbReference>
<keyword evidence="5" id="KW-1003">Cell membrane</keyword>
<comment type="function">
    <text evidence="5">Part of the twin-arginine translocation (Tat) system that transports large folded proteins containing a characteristic twin-arginine motif in their signal peptide across membranes.</text>
</comment>
<dbReference type="EMBL" id="RQYS01000056">
    <property type="protein sequence ID" value="RRD58877.1"/>
    <property type="molecule type" value="Genomic_DNA"/>
</dbReference>
<evidence type="ECO:0000256" key="1">
    <source>
        <dbReference type="ARBA" id="ARBA00004141"/>
    </source>
</evidence>
<dbReference type="AlphaFoldDB" id="A0A3P1XLW4"/>